<dbReference type="PANTHER" id="PTHR43022:SF1">
    <property type="entry name" value="PROTEIN SMF"/>
    <property type="match status" value="1"/>
</dbReference>
<evidence type="ECO:0000259" key="2">
    <source>
        <dbReference type="Pfam" id="PF02481"/>
    </source>
</evidence>
<dbReference type="SUPFAM" id="SSF102405">
    <property type="entry name" value="MCP/YpsA-like"/>
    <property type="match status" value="1"/>
</dbReference>
<feature type="domain" description="Smf/DprA SLOG" evidence="2">
    <location>
        <begin position="79"/>
        <end position="290"/>
    </location>
</feature>
<dbReference type="NCBIfam" id="TIGR00732">
    <property type="entry name" value="dprA"/>
    <property type="match status" value="1"/>
</dbReference>
<dbReference type="Gene3D" id="1.10.10.10">
    <property type="entry name" value="Winged helix-like DNA-binding domain superfamily/Winged helix DNA-binding domain"/>
    <property type="match status" value="1"/>
</dbReference>
<protein>
    <submittedName>
        <fullName evidence="4">DNA protecting protein DprA</fullName>
    </submittedName>
</protein>
<dbReference type="Pfam" id="PF17782">
    <property type="entry name" value="WHD_DprA"/>
    <property type="match status" value="1"/>
</dbReference>
<sequence length="364" mass="40010">MDKNLPYYLGFSHFLGIGPTRFAALISYFGNVKKAYEAKEKDLKEVIGAKWAEKFAEFRAGFDPIKKLDELRQKEILTIACDEKNYPSKLLNIPDPPICLYVKGNLNTIDFENGYLIAVVGTRKPTPYGIQIARKFSSELAQSGFIIVSGMAIGIDTTAHWAAIDNGGKTVIVLGCGVDIVYPAINRRLYEKVINDAGVIISEFPPGQLVEKGLFVARNRLISGLSMGVVVIEGAEDSGALITAKYAANQGKEVFAPPAPLTSKMSAAPNLLLKQGAKLVISVDDILEEFNLRIVPKKKAEMEKELEGEEKIIFEFLQSEPKLSDEIVNLAKLSIDQVLNVLSILEIKGIVEKNSEGKYQIKLS</sequence>
<evidence type="ECO:0000313" key="4">
    <source>
        <dbReference type="EMBL" id="OGK45433.1"/>
    </source>
</evidence>
<dbReference type="InterPro" id="IPR010994">
    <property type="entry name" value="RuvA_2-like"/>
</dbReference>
<dbReference type="GO" id="GO:0009294">
    <property type="term" value="P:DNA-mediated transformation"/>
    <property type="evidence" value="ECO:0007669"/>
    <property type="project" value="InterPro"/>
</dbReference>
<comment type="caution">
    <text evidence="4">The sequence shown here is derived from an EMBL/GenBank/DDBJ whole genome shotgun (WGS) entry which is preliminary data.</text>
</comment>
<dbReference type="InterPro" id="IPR036388">
    <property type="entry name" value="WH-like_DNA-bd_sf"/>
</dbReference>
<dbReference type="InterPro" id="IPR041614">
    <property type="entry name" value="DprA_WH"/>
</dbReference>
<dbReference type="InterPro" id="IPR003488">
    <property type="entry name" value="DprA"/>
</dbReference>
<dbReference type="InterPro" id="IPR057666">
    <property type="entry name" value="DrpA_SLOG"/>
</dbReference>
<dbReference type="SUPFAM" id="SSF47781">
    <property type="entry name" value="RuvA domain 2-like"/>
    <property type="match status" value="1"/>
</dbReference>
<dbReference type="AlphaFoldDB" id="A0A1F7IPZ4"/>
<reference evidence="4 5" key="1">
    <citation type="journal article" date="2016" name="Nat. Commun.">
        <title>Thousands of microbial genomes shed light on interconnected biogeochemical processes in an aquifer system.</title>
        <authorList>
            <person name="Anantharaman K."/>
            <person name="Brown C.T."/>
            <person name="Hug L.A."/>
            <person name="Sharon I."/>
            <person name="Castelle C.J."/>
            <person name="Probst A.J."/>
            <person name="Thomas B.C."/>
            <person name="Singh A."/>
            <person name="Wilkins M.J."/>
            <person name="Karaoz U."/>
            <person name="Brodie E.L."/>
            <person name="Williams K.H."/>
            <person name="Hubbard S.S."/>
            <person name="Banfield J.F."/>
        </authorList>
    </citation>
    <scope>NUCLEOTIDE SEQUENCE [LARGE SCALE GENOMIC DNA]</scope>
</reference>
<organism evidence="4 5">
    <name type="scientific">Candidatus Roizmanbacteria bacterium RIFCSPLOWO2_01_FULL_37_16</name>
    <dbReference type="NCBI Taxonomy" id="1802058"/>
    <lineage>
        <taxon>Bacteria</taxon>
        <taxon>Candidatus Roizmaniibacteriota</taxon>
    </lineage>
</organism>
<dbReference type="Gene3D" id="3.40.50.450">
    <property type="match status" value="1"/>
</dbReference>
<name>A0A1F7IPZ4_9BACT</name>
<evidence type="ECO:0000313" key="5">
    <source>
        <dbReference type="Proteomes" id="UP000178040"/>
    </source>
</evidence>
<evidence type="ECO:0000259" key="3">
    <source>
        <dbReference type="Pfam" id="PF17782"/>
    </source>
</evidence>
<dbReference type="PANTHER" id="PTHR43022">
    <property type="entry name" value="PROTEIN SMF"/>
    <property type="match status" value="1"/>
</dbReference>
<comment type="similarity">
    <text evidence="1">Belongs to the DprA/Smf family.</text>
</comment>
<gene>
    <name evidence="4" type="ORF">A3B40_02635</name>
</gene>
<proteinExistence type="inferred from homology"/>
<evidence type="ECO:0000256" key="1">
    <source>
        <dbReference type="ARBA" id="ARBA00006525"/>
    </source>
</evidence>
<accession>A0A1F7IPZ4</accession>
<dbReference type="Proteomes" id="UP000178040">
    <property type="component" value="Unassembled WGS sequence"/>
</dbReference>
<dbReference type="EMBL" id="MGAI01000008">
    <property type="protein sequence ID" value="OGK45433.1"/>
    <property type="molecule type" value="Genomic_DNA"/>
</dbReference>
<dbReference type="Pfam" id="PF02481">
    <property type="entry name" value="DNA_processg_A"/>
    <property type="match status" value="1"/>
</dbReference>
<feature type="domain" description="DprA winged helix" evidence="3">
    <location>
        <begin position="300"/>
        <end position="352"/>
    </location>
</feature>